<dbReference type="Gene3D" id="1.20.5.340">
    <property type="match status" value="1"/>
</dbReference>
<dbReference type="GO" id="GO:0016459">
    <property type="term" value="C:myosin complex"/>
    <property type="evidence" value="ECO:0007669"/>
    <property type="project" value="InterPro"/>
</dbReference>
<gene>
    <name evidence="4" type="ORF">MNOR_LOCUS14889</name>
</gene>
<feature type="non-terminal residue" evidence="4">
    <location>
        <position position="1"/>
    </location>
</feature>
<dbReference type="Pfam" id="PF01576">
    <property type="entry name" value="Myosin_tail_1"/>
    <property type="match status" value="1"/>
</dbReference>
<dbReference type="InterPro" id="IPR002928">
    <property type="entry name" value="Myosin_tail"/>
</dbReference>
<evidence type="ECO:0000256" key="1">
    <source>
        <dbReference type="ARBA" id="ARBA00023054"/>
    </source>
</evidence>
<sequence>GCVEDRADHLNKIKVKLEQTIEEIRESHNHEQKLHSEMEKNKRKLDSEVRLTMESVSDLERNKKELESLLFKKDAEYSQLSTKYEDEQCNSGKTAKYIK</sequence>
<name>A0AAV2QMI6_MEGNR</name>
<evidence type="ECO:0000259" key="3">
    <source>
        <dbReference type="Pfam" id="PF01576"/>
    </source>
</evidence>
<feature type="coiled-coil region" evidence="2">
    <location>
        <begin position="7"/>
        <end position="76"/>
    </location>
</feature>
<evidence type="ECO:0000313" key="5">
    <source>
        <dbReference type="Proteomes" id="UP001497623"/>
    </source>
</evidence>
<evidence type="ECO:0000313" key="4">
    <source>
        <dbReference type="EMBL" id="CAL4093518.1"/>
    </source>
</evidence>
<dbReference type="AlphaFoldDB" id="A0AAV2QMI6"/>
<keyword evidence="1 2" id="KW-0175">Coiled coil</keyword>
<proteinExistence type="predicted"/>
<protein>
    <recommendedName>
        <fullName evidence="3">Myosin tail domain-containing protein</fullName>
    </recommendedName>
</protein>
<reference evidence="4 5" key="1">
    <citation type="submission" date="2024-05" db="EMBL/GenBank/DDBJ databases">
        <authorList>
            <person name="Wallberg A."/>
        </authorList>
    </citation>
    <scope>NUCLEOTIDE SEQUENCE [LARGE SCALE GENOMIC DNA]</scope>
</reference>
<evidence type="ECO:0000256" key="2">
    <source>
        <dbReference type="SAM" id="Coils"/>
    </source>
</evidence>
<comment type="caution">
    <text evidence="4">The sequence shown here is derived from an EMBL/GenBank/DDBJ whole genome shotgun (WGS) entry which is preliminary data.</text>
</comment>
<feature type="domain" description="Myosin tail" evidence="3">
    <location>
        <begin position="4"/>
        <end position="97"/>
    </location>
</feature>
<dbReference type="Proteomes" id="UP001497623">
    <property type="component" value="Unassembled WGS sequence"/>
</dbReference>
<feature type="non-terminal residue" evidence="4">
    <location>
        <position position="99"/>
    </location>
</feature>
<dbReference type="EMBL" id="CAXKWB010009111">
    <property type="protein sequence ID" value="CAL4093518.1"/>
    <property type="molecule type" value="Genomic_DNA"/>
</dbReference>
<dbReference type="SUPFAM" id="SSF90257">
    <property type="entry name" value="Myosin rod fragments"/>
    <property type="match status" value="1"/>
</dbReference>
<keyword evidence="5" id="KW-1185">Reference proteome</keyword>
<accession>A0AAV2QMI6</accession>
<organism evidence="4 5">
    <name type="scientific">Meganyctiphanes norvegica</name>
    <name type="common">Northern krill</name>
    <name type="synonym">Thysanopoda norvegica</name>
    <dbReference type="NCBI Taxonomy" id="48144"/>
    <lineage>
        <taxon>Eukaryota</taxon>
        <taxon>Metazoa</taxon>
        <taxon>Ecdysozoa</taxon>
        <taxon>Arthropoda</taxon>
        <taxon>Crustacea</taxon>
        <taxon>Multicrustacea</taxon>
        <taxon>Malacostraca</taxon>
        <taxon>Eumalacostraca</taxon>
        <taxon>Eucarida</taxon>
        <taxon>Euphausiacea</taxon>
        <taxon>Euphausiidae</taxon>
        <taxon>Meganyctiphanes</taxon>
    </lineage>
</organism>